<dbReference type="CDD" id="cd01650">
    <property type="entry name" value="RT_nLTR_like"/>
    <property type="match status" value="1"/>
</dbReference>
<dbReference type="EMBL" id="JAHIBW010000013">
    <property type="protein sequence ID" value="KAG7305202.1"/>
    <property type="molecule type" value="Genomic_DNA"/>
</dbReference>
<dbReference type="InterPro" id="IPR043502">
    <property type="entry name" value="DNA/RNA_pol_sf"/>
</dbReference>
<accession>A0ABQ7QJ48</accession>
<dbReference type="InterPro" id="IPR000477">
    <property type="entry name" value="RT_dom"/>
</dbReference>
<comment type="caution">
    <text evidence="2">The sequence shown here is derived from an EMBL/GenBank/DDBJ whole genome shotgun (WGS) entry which is preliminary data.</text>
</comment>
<dbReference type="InterPro" id="IPR036691">
    <property type="entry name" value="Endo/exonu/phosph_ase_sf"/>
</dbReference>
<protein>
    <recommendedName>
        <fullName evidence="1">Reverse transcriptase domain-containing protein</fullName>
    </recommendedName>
</protein>
<dbReference type="SUPFAM" id="SSF56219">
    <property type="entry name" value="DNase I-like"/>
    <property type="match status" value="1"/>
</dbReference>
<evidence type="ECO:0000313" key="3">
    <source>
        <dbReference type="Proteomes" id="UP000823941"/>
    </source>
</evidence>
<dbReference type="Pfam" id="PF00078">
    <property type="entry name" value="RVT_1"/>
    <property type="match status" value="1"/>
</dbReference>
<feature type="domain" description="Reverse transcriptase" evidence="1">
    <location>
        <begin position="509"/>
        <end position="791"/>
    </location>
</feature>
<organism evidence="2 3">
    <name type="scientific">Plutella xylostella</name>
    <name type="common">Diamondback moth</name>
    <name type="synonym">Plutella maculipennis</name>
    <dbReference type="NCBI Taxonomy" id="51655"/>
    <lineage>
        <taxon>Eukaryota</taxon>
        <taxon>Metazoa</taxon>
        <taxon>Ecdysozoa</taxon>
        <taxon>Arthropoda</taxon>
        <taxon>Hexapoda</taxon>
        <taxon>Insecta</taxon>
        <taxon>Pterygota</taxon>
        <taxon>Neoptera</taxon>
        <taxon>Endopterygota</taxon>
        <taxon>Lepidoptera</taxon>
        <taxon>Glossata</taxon>
        <taxon>Ditrysia</taxon>
        <taxon>Yponomeutoidea</taxon>
        <taxon>Plutellidae</taxon>
        <taxon>Plutella</taxon>
    </lineage>
</organism>
<evidence type="ECO:0000259" key="1">
    <source>
        <dbReference type="PROSITE" id="PS50878"/>
    </source>
</evidence>
<evidence type="ECO:0000313" key="2">
    <source>
        <dbReference type="EMBL" id="KAG7305202.1"/>
    </source>
</evidence>
<sequence length="981" mass="113003">MDSNLTTLKEIDGIEIASSVTCNIEDLNRHIKIQNNDLTIITQNITSVYKNTDDLQVTLAPLEFEPDILILTECRLDCKKPIPQIQNYSSFCTIHNMNQNDGVVIFSKNNLKVKVKEIKMIHASCLQLEIFNYTILGIYRSPSNRNAEKFIESLRTHLDSIKGHSNIIITGDININIISRIDDTTFERNNRHTYLNMLSTYGLLPGHLLPTRLRNCLDHVIIKLNKRKTNAKIAVLNTTITDHKTILTSISKTKQTNKCPKTKTYVNFDKALDSIANKNISDLLFCEDPNALVELLVYKINESLQEHTTIKTIPKSSRTIKPWITPGILRCIRNRNKMQKRAKNNPFDQILNVTYKRYRNYCNNLIKKLKRKYDKTQLTNSIKNTKLLWNNIKNITNLKRNKTSNTELLEMTQCPKQSVNMVNDFFVNVGRVLAENIQSHYPALATNAPLSFDAHLTTFVLSDTDVNEVEKIIMSLKSDSAPGSDNIPTRFLKLAKNHIIPVICHLVNLCFSKGVFPSVLKQSIITPVFKSGSKNDVNNFRPISVLTAISKVLEKIINSRLIGFLDKYDILSNSQYGFRQGRSTHDAIKDLTSLIIEQLDKGKKCLTVFLDLKKAFDTVSIPTLLRKLERIGIRSTPLELMKDYLCNRRQKTKVGDYISEDQYVTYGVPQGSVLGPTLFLIYINDLCNYKIKQGHIFSYADDTAVVFTGESWDYVHKVAEAGLSKVNTWLKQNLLTLNTSKTNYICFGIYNSSQPKMSNLRIHDCNCLGNNYCDCPSIEKVAFTKYLGVIIDQRLSWHQHLELTTSRIRKLIYTFKNLRHVAERDLLNQIYLALGQSILTYCIYIWGGATKVKFLELERAQRSLLKVMYFKPYRFPTQDLYHNSKLLTVRKIYILNLLMQKHKSLTYNPTSKRRNDIVASCSVKTTFAMHQYKKQSVFIYNKVNKVLNIYPMLLYEMKKKVTEWLLTLNYEEVEELFKVIE</sequence>
<reference evidence="2 3" key="1">
    <citation type="submission" date="2021-06" db="EMBL/GenBank/DDBJ databases">
        <title>A haploid diamondback moth (Plutella xylostella L.) genome assembly resolves 31 chromosomes and identifies a diamide resistance mutation.</title>
        <authorList>
            <person name="Ward C.M."/>
            <person name="Perry K.D."/>
            <person name="Baker G."/>
            <person name="Powis K."/>
            <person name="Heckel D.G."/>
            <person name="Baxter S.W."/>
        </authorList>
    </citation>
    <scope>NUCLEOTIDE SEQUENCE [LARGE SCALE GENOMIC DNA]</scope>
    <source>
        <strain evidence="2 3">LV</strain>
        <tissue evidence="2">Single pupa</tissue>
    </source>
</reference>
<dbReference type="PANTHER" id="PTHR19446">
    <property type="entry name" value="REVERSE TRANSCRIPTASES"/>
    <property type="match status" value="1"/>
</dbReference>
<gene>
    <name evidence="2" type="ORF">JYU34_009239</name>
</gene>
<dbReference type="Proteomes" id="UP000823941">
    <property type="component" value="Chromosome 13"/>
</dbReference>
<dbReference type="Gene3D" id="3.60.10.10">
    <property type="entry name" value="Endonuclease/exonuclease/phosphatase"/>
    <property type="match status" value="1"/>
</dbReference>
<proteinExistence type="predicted"/>
<name>A0ABQ7QJ48_PLUXY</name>
<keyword evidence="3" id="KW-1185">Reference proteome</keyword>
<dbReference type="SUPFAM" id="SSF56672">
    <property type="entry name" value="DNA/RNA polymerases"/>
    <property type="match status" value="1"/>
</dbReference>
<dbReference type="PROSITE" id="PS50878">
    <property type="entry name" value="RT_POL"/>
    <property type="match status" value="1"/>
</dbReference>